<name>D0W8B7_NEILA</name>
<proteinExistence type="predicted"/>
<dbReference type="Proteomes" id="UP000003843">
    <property type="component" value="Unassembled WGS sequence"/>
</dbReference>
<sequence>MTQYLPFFSLSIIRYVQNRHPSRHRSHRQQKIEIDDEGQVSDTSAANAVTMPIAKSFSNSFSKGFAHRTDTAGRAARAWRFFVLRLFTGCLRCLRPSENLGIWFSDGLLLFALQIRQIKRFAVAFGQNGVDAGGKFNGGHHDAVRTGGHGENADAVSLFRQPRNAVLQKFFQLEFPHRFALGFHHFGKFLLRPHGQESCPTIVHPETAFAFVVGQHIQRFRLGDVFQCVQAAFVGGGLRMLSMACCG</sequence>
<accession>D0W8B7</accession>
<organism evidence="1 2">
    <name type="scientific">Neisseria lactamica ATCC 23970</name>
    <dbReference type="NCBI Taxonomy" id="546265"/>
    <lineage>
        <taxon>Bacteria</taxon>
        <taxon>Pseudomonadati</taxon>
        <taxon>Pseudomonadota</taxon>
        <taxon>Betaproteobacteria</taxon>
        <taxon>Neisseriales</taxon>
        <taxon>Neisseriaceae</taxon>
        <taxon>Neisseria</taxon>
    </lineage>
</organism>
<dbReference type="AlphaFoldDB" id="D0W8B7"/>
<gene>
    <name evidence="1" type="ORF">NEILACOT_03770</name>
</gene>
<evidence type="ECO:0000313" key="1">
    <source>
        <dbReference type="EMBL" id="EEZ76245.1"/>
    </source>
</evidence>
<evidence type="ECO:0000313" key="2">
    <source>
        <dbReference type="Proteomes" id="UP000003843"/>
    </source>
</evidence>
<comment type="caution">
    <text evidence="1">The sequence shown here is derived from an EMBL/GenBank/DDBJ whole genome shotgun (WGS) entry which is preliminary data.</text>
</comment>
<protein>
    <submittedName>
        <fullName evidence="1">Uncharacterized protein</fullName>
    </submittedName>
</protein>
<dbReference type="EMBL" id="ACEQ02000007">
    <property type="protein sequence ID" value="EEZ76245.1"/>
    <property type="molecule type" value="Genomic_DNA"/>
</dbReference>
<reference evidence="1 2" key="1">
    <citation type="submission" date="2009-10" db="EMBL/GenBank/DDBJ databases">
        <authorList>
            <person name="Weinstock G."/>
            <person name="Sodergren E."/>
            <person name="Clifton S."/>
            <person name="Fulton L."/>
            <person name="Fulton B."/>
            <person name="Courtney L."/>
            <person name="Fronick C."/>
            <person name="Harrison M."/>
            <person name="Strong C."/>
            <person name="Farmer C."/>
            <person name="Delahaunty K."/>
            <person name="Markovic C."/>
            <person name="Hall O."/>
            <person name="Minx P."/>
            <person name="Tomlinson C."/>
            <person name="Mitreva M."/>
            <person name="Nelson J."/>
            <person name="Hou S."/>
            <person name="Wollam A."/>
            <person name="Pepin K.H."/>
            <person name="Johnson M."/>
            <person name="Bhonagiri V."/>
            <person name="Nash W.E."/>
            <person name="Warren W."/>
            <person name="Chinwalla A."/>
            <person name="Mardis E.R."/>
            <person name="Wilson R.K."/>
        </authorList>
    </citation>
    <scope>NUCLEOTIDE SEQUENCE [LARGE SCALE GENOMIC DNA]</scope>
    <source>
        <strain evidence="1 2">ATCC 23970</strain>
    </source>
</reference>